<dbReference type="Proteomes" id="UP000008068">
    <property type="component" value="Unassembled WGS sequence"/>
</dbReference>
<organism evidence="3">
    <name type="scientific">Caenorhabditis brenneri</name>
    <name type="common">Nematode worm</name>
    <dbReference type="NCBI Taxonomy" id="135651"/>
    <lineage>
        <taxon>Eukaryota</taxon>
        <taxon>Metazoa</taxon>
        <taxon>Ecdysozoa</taxon>
        <taxon>Nematoda</taxon>
        <taxon>Chromadorea</taxon>
        <taxon>Rhabditida</taxon>
        <taxon>Rhabditina</taxon>
        <taxon>Rhabditomorpha</taxon>
        <taxon>Rhabditoidea</taxon>
        <taxon>Rhabditidae</taxon>
        <taxon>Peloderinae</taxon>
        <taxon>Caenorhabditis</taxon>
    </lineage>
</organism>
<evidence type="ECO:0000256" key="1">
    <source>
        <dbReference type="SAM" id="SignalP"/>
    </source>
</evidence>
<accession>G0N4D1</accession>
<dbReference type="InParanoid" id="G0N4D1"/>
<proteinExistence type="predicted"/>
<gene>
    <name evidence="2" type="ORF">CAEBREN_09318</name>
</gene>
<evidence type="ECO:0000313" key="3">
    <source>
        <dbReference type="Proteomes" id="UP000008068"/>
    </source>
</evidence>
<evidence type="ECO:0000313" key="2">
    <source>
        <dbReference type="EMBL" id="EGT52496.1"/>
    </source>
</evidence>
<protein>
    <submittedName>
        <fullName evidence="2">Uncharacterized protein</fullName>
    </submittedName>
</protein>
<feature type="chain" id="PRO_5003404204" evidence="1">
    <location>
        <begin position="17"/>
        <end position="241"/>
    </location>
</feature>
<reference evidence="3" key="1">
    <citation type="submission" date="2011-07" db="EMBL/GenBank/DDBJ databases">
        <authorList>
            <consortium name="Caenorhabditis brenneri Sequencing and Analysis Consortium"/>
            <person name="Wilson R.K."/>
        </authorList>
    </citation>
    <scope>NUCLEOTIDE SEQUENCE [LARGE SCALE GENOMIC DNA]</scope>
    <source>
        <strain evidence="3">PB2801</strain>
    </source>
</reference>
<sequence>MIKFFIFFSLTCLANFASPVQKKYEGVCVEQVFEHTDVPVLDYKEFHTGGKQGLDHWTFSYEMKLICETKRFCALIFYTQRSQEGEDYYRICPYFDFNKVVCSEDNEIVLRRTKRTELYLEHKALNVTIGLEIYHTCDEDETVKKSVVFLSGNEASECNFYQFTLNLTENGSPDFDEPQSLRFQYDNDLRLLRAETDLLNGDKFTEDDMDTLLNDSSRYRSADFQDCFSTHKRDYYGFTFY</sequence>
<keyword evidence="1" id="KW-0732">Signal</keyword>
<name>G0N4D1_CAEBE</name>
<dbReference type="EMBL" id="GL379837">
    <property type="protein sequence ID" value="EGT52496.1"/>
    <property type="molecule type" value="Genomic_DNA"/>
</dbReference>
<dbReference type="HOGENOM" id="CLU_1152621_0_0_1"/>
<dbReference type="AlphaFoldDB" id="G0N4D1"/>
<feature type="signal peptide" evidence="1">
    <location>
        <begin position="1"/>
        <end position="16"/>
    </location>
</feature>
<keyword evidence="3" id="KW-1185">Reference proteome</keyword>